<reference evidence="2" key="1">
    <citation type="journal article" date="2019" name="Nat. Commun.">
        <title>Expansion of phycobilisome linker gene families in mesophilic red algae.</title>
        <authorList>
            <person name="Lee J."/>
            <person name="Kim D."/>
            <person name="Bhattacharya D."/>
            <person name="Yoon H.S."/>
        </authorList>
    </citation>
    <scope>NUCLEOTIDE SEQUENCE [LARGE SCALE GENOMIC DNA]</scope>
    <source>
        <strain evidence="2">CCMP 1328</strain>
    </source>
</reference>
<evidence type="ECO:0000313" key="2">
    <source>
        <dbReference type="Proteomes" id="UP000324585"/>
    </source>
</evidence>
<organism evidence="1 2">
    <name type="scientific">Porphyridium purpureum</name>
    <name type="common">Red alga</name>
    <name type="synonym">Porphyridium cruentum</name>
    <dbReference type="NCBI Taxonomy" id="35688"/>
    <lineage>
        <taxon>Eukaryota</taxon>
        <taxon>Rhodophyta</taxon>
        <taxon>Bangiophyceae</taxon>
        <taxon>Porphyridiales</taxon>
        <taxon>Porphyridiaceae</taxon>
        <taxon>Porphyridium</taxon>
    </lineage>
</organism>
<dbReference type="Proteomes" id="UP000324585">
    <property type="component" value="Unassembled WGS sequence"/>
</dbReference>
<dbReference type="AlphaFoldDB" id="A0A5J4Z750"/>
<dbReference type="InterPro" id="IPR021503">
    <property type="entry name" value="DUF3110"/>
</dbReference>
<keyword evidence="2" id="KW-1185">Reference proteome</keyword>
<evidence type="ECO:0000313" key="1">
    <source>
        <dbReference type="EMBL" id="KAA8498834.1"/>
    </source>
</evidence>
<proteinExistence type="predicted"/>
<dbReference type="Pfam" id="PF11360">
    <property type="entry name" value="DUF3110"/>
    <property type="match status" value="1"/>
</dbReference>
<comment type="caution">
    <text evidence="1">The sequence shown here is derived from an EMBL/GenBank/DDBJ whole genome shotgun (WGS) entry which is preliminary data.</text>
</comment>
<dbReference type="EMBL" id="VRMN01000001">
    <property type="protein sequence ID" value="KAA8498834.1"/>
    <property type="molecule type" value="Genomic_DNA"/>
</dbReference>
<sequence>MLFRHEMAINIAAIAEAGLPVPTGINAVELNVSTVREDLYAQAPSVCVLEYLEHPKLYHMLQMDSLRVLPAFETERDAANFAKVADERDALKLQVRRIATKDLEKYALEWDLDNEMPTLGFVPDGNTVDVMSLRSA</sequence>
<accession>A0A5J4Z750</accession>
<gene>
    <name evidence="1" type="ORF">FVE85_6419</name>
</gene>
<protein>
    <submittedName>
        <fullName evidence="1">Uncharacterized protein</fullName>
    </submittedName>
</protein>
<name>A0A5J4Z750_PORPP</name>